<proteinExistence type="predicted"/>
<dbReference type="AlphaFoldDB" id="A0A2J6RTK1"/>
<feature type="region of interest" description="Disordered" evidence="1">
    <location>
        <begin position="483"/>
        <end position="503"/>
    </location>
</feature>
<dbReference type="STRING" id="1149755.A0A2J6RTK1"/>
<dbReference type="OrthoDB" id="5428901at2759"/>
<accession>A0A2J6RTK1</accession>
<dbReference type="Proteomes" id="UP000235786">
    <property type="component" value="Unassembled WGS sequence"/>
</dbReference>
<keyword evidence="2" id="KW-0472">Membrane</keyword>
<dbReference type="Pfam" id="PF11915">
    <property type="entry name" value="DUF3433"/>
    <property type="match status" value="1"/>
</dbReference>
<dbReference type="InterPro" id="IPR021840">
    <property type="entry name" value="DUF3433"/>
</dbReference>
<reference evidence="3 4" key="1">
    <citation type="submission" date="2016-04" db="EMBL/GenBank/DDBJ databases">
        <title>A degradative enzymes factory behind the ericoid mycorrhizal symbiosis.</title>
        <authorList>
            <consortium name="DOE Joint Genome Institute"/>
            <person name="Martino E."/>
            <person name="Morin E."/>
            <person name="Grelet G."/>
            <person name="Kuo A."/>
            <person name="Kohler A."/>
            <person name="Daghino S."/>
            <person name="Barry K."/>
            <person name="Choi C."/>
            <person name="Cichocki N."/>
            <person name="Clum A."/>
            <person name="Copeland A."/>
            <person name="Hainaut M."/>
            <person name="Haridas S."/>
            <person name="Labutti K."/>
            <person name="Lindquist E."/>
            <person name="Lipzen A."/>
            <person name="Khouja H.-R."/>
            <person name="Murat C."/>
            <person name="Ohm R."/>
            <person name="Olson A."/>
            <person name="Spatafora J."/>
            <person name="Veneault-Fourrey C."/>
            <person name="Henrissat B."/>
            <person name="Grigoriev I."/>
            <person name="Martin F."/>
            <person name="Perotto S."/>
        </authorList>
    </citation>
    <scope>NUCLEOTIDE SEQUENCE [LARGE SCALE GENOMIC DNA]</scope>
    <source>
        <strain evidence="3 4">F</strain>
    </source>
</reference>
<evidence type="ECO:0000256" key="2">
    <source>
        <dbReference type="SAM" id="Phobius"/>
    </source>
</evidence>
<feature type="transmembrane region" description="Helical" evidence="2">
    <location>
        <begin position="515"/>
        <end position="536"/>
    </location>
</feature>
<evidence type="ECO:0000313" key="3">
    <source>
        <dbReference type="EMBL" id="PMD41783.1"/>
    </source>
</evidence>
<keyword evidence="2" id="KW-0812">Transmembrane</keyword>
<name>A0A2J6RTK1_HYAVF</name>
<protein>
    <submittedName>
        <fullName evidence="3">Uncharacterized protein</fullName>
    </submittedName>
</protein>
<dbReference type="EMBL" id="KZ613944">
    <property type="protein sequence ID" value="PMD41783.1"/>
    <property type="molecule type" value="Genomic_DNA"/>
</dbReference>
<gene>
    <name evidence="3" type="ORF">L207DRAFT_624196</name>
</gene>
<evidence type="ECO:0000256" key="1">
    <source>
        <dbReference type="SAM" id="MobiDB-lite"/>
    </source>
</evidence>
<evidence type="ECO:0000313" key="4">
    <source>
        <dbReference type="Proteomes" id="UP000235786"/>
    </source>
</evidence>
<organism evidence="3 4">
    <name type="scientific">Hyaloscypha variabilis (strain UAMH 11265 / GT02V1 / F)</name>
    <name type="common">Meliniomyces variabilis</name>
    <dbReference type="NCBI Taxonomy" id="1149755"/>
    <lineage>
        <taxon>Eukaryota</taxon>
        <taxon>Fungi</taxon>
        <taxon>Dikarya</taxon>
        <taxon>Ascomycota</taxon>
        <taxon>Pezizomycotina</taxon>
        <taxon>Leotiomycetes</taxon>
        <taxon>Helotiales</taxon>
        <taxon>Hyaloscyphaceae</taxon>
        <taxon>Hyaloscypha</taxon>
        <taxon>Hyaloscypha variabilis</taxon>
    </lineage>
</organism>
<keyword evidence="4" id="KW-1185">Reference proteome</keyword>
<sequence>MHQEAFSGPGTPGNSASNVENSIFLQHSKPPAGKPKGDCLNYKPIPLKWPALAFLFLVICSLLALLEYIHHLLPITKESGGVPQASMLVPSMSLATLMTSMSTASHHARMAAMETPAINIHRDVQPSKKPPVSFPALNPRHYAITNDTAVTNNTIIQTMNGTNLATNISRPQISLTSQDRCNHTSDGLTHRSCLYPNPGSYASVNGGPMFHITSTCAWEPDPPDGVPFFMTPTHGLCGRNLWISNDTLDCPIRAYSFSCETLYEDSFDDSHLECNEIPYSPNSPVTMFQVDLTLDHSRCVNTMNRCSCDPGEPLHSSNSQPPVTQIFSILGETTVTTRSADFESTVTSIFTGKDGSPTTLLEPTTVHNGISTFTTSGPVAINIITATMNEGGQLWASISKTSMDSSLSQSAAVVSDALPTGITNHPITLTQLNQLGVPTATATDYLETLLDSNGLPTATIIVTLETLTNQSGVPTKTIAEFLPTGTSNSTNSGPTESTNSTSELTSYFGVNSSRYVIGAFVPILMSTILSMLIQLVDKNIKLMVPFYSLTRAGGATAADSLCMAPGGLVHLPRSVRFFY</sequence>
<keyword evidence="2" id="KW-1133">Transmembrane helix</keyword>